<dbReference type="GeneID" id="18923424"/>
<feature type="compositionally biased region" description="Polar residues" evidence="1">
    <location>
        <begin position="69"/>
        <end position="78"/>
    </location>
</feature>
<feature type="compositionally biased region" description="Polar residues" evidence="1">
    <location>
        <begin position="278"/>
        <end position="304"/>
    </location>
</feature>
<dbReference type="eggNOG" id="ENOG502SATQ">
    <property type="taxonomic scope" value="Eukaryota"/>
</dbReference>
<dbReference type="Proteomes" id="UP000001072">
    <property type="component" value="Unassembled WGS sequence"/>
</dbReference>
<proteinExistence type="predicted"/>
<dbReference type="InParanoid" id="F4RSG7"/>
<dbReference type="OrthoDB" id="3230530at2759"/>
<keyword evidence="3" id="KW-1185">Reference proteome</keyword>
<evidence type="ECO:0000313" key="2">
    <source>
        <dbReference type="EMBL" id="EGG04694.1"/>
    </source>
</evidence>
<organism evidence="3">
    <name type="scientific">Melampsora larici-populina (strain 98AG31 / pathotype 3-4-7)</name>
    <name type="common">Poplar leaf rust fungus</name>
    <dbReference type="NCBI Taxonomy" id="747676"/>
    <lineage>
        <taxon>Eukaryota</taxon>
        <taxon>Fungi</taxon>
        <taxon>Dikarya</taxon>
        <taxon>Basidiomycota</taxon>
        <taxon>Pucciniomycotina</taxon>
        <taxon>Pucciniomycetes</taxon>
        <taxon>Pucciniales</taxon>
        <taxon>Melampsoraceae</taxon>
        <taxon>Melampsora</taxon>
    </lineage>
</organism>
<gene>
    <name evidence="2" type="ORF">MELLADRAFT_108249</name>
</gene>
<feature type="region of interest" description="Disordered" evidence="1">
    <location>
        <begin position="245"/>
        <end position="304"/>
    </location>
</feature>
<evidence type="ECO:0000313" key="3">
    <source>
        <dbReference type="Proteomes" id="UP000001072"/>
    </source>
</evidence>
<evidence type="ECO:0000256" key="1">
    <source>
        <dbReference type="SAM" id="MobiDB-lite"/>
    </source>
</evidence>
<dbReference type="HOGENOM" id="CLU_024890_0_0_1"/>
<name>F4RSG7_MELLP</name>
<dbReference type="KEGG" id="mlr:MELLADRAFT_108249"/>
<reference evidence="3" key="1">
    <citation type="journal article" date="2011" name="Proc. Natl. Acad. Sci. U.S.A.">
        <title>Obligate biotrophy features unraveled by the genomic analysis of rust fungi.</title>
        <authorList>
            <person name="Duplessis S."/>
            <person name="Cuomo C.A."/>
            <person name="Lin Y.-C."/>
            <person name="Aerts A."/>
            <person name="Tisserant E."/>
            <person name="Veneault-Fourrey C."/>
            <person name="Joly D.L."/>
            <person name="Hacquard S."/>
            <person name="Amselem J."/>
            <person name="Cantarel B.L."/>
            <person name="Chiu R."/>
            <person name="Coutinho P.M."/>
            <person name="Feau N."/>
            <person name="Field M."/>
            <person name="Frey P."/>
            <person name="Gelhaye E."/>
            <person name="Goldberg J."/>
            <person name="Grabherr M.G."/>
            <person name="Kodira C.D."/>
            <person name="Kohler A."/>
            <person name="Kuees U."/>
            <person name="Lindquist E.A."/>
            <person name="Lucas S.M."/>
            <person name="Mago R."/>
            <person name="Mauceli E."/>
            <person name="Morin E."/>
            <person name="Murat C."/>
            <person name="Pangilinan J.L."/>
            <person name="Park R."/>
            <person name="Pearson M."/>
            <person name="Quesneville H."/>
            <person name="Rouhier N."/>
            <person name="Sakthikumar S."/>
            <person name="Salamov A.A."/>
            <person name="Schmutz J."/>
            <person name="Selles B."/>
            <person name="Shapiro H."/>
            <person name="Tanguay P."/>
            <person name="Tuskan G.A."/>
            <person name="Henrissat B."/>
            <person name="Van de Peer Y."/>
            <person name="Rouze P."/>
            <person name="Ellis J.G."/>
            <person name="Dodds P.N."/>
            <person name="Schein J.E."/>
            <person name="Zhong S."/>
            <person name="Hamelin R.C."/>
            <person name="Grigoriev I.V."/>
            <person name="Szabo L.J."/>
            <person name="Martin F."/>
        </authorList>
    </citation>
    <scope>NUCLEOTIDE SEQUENCE [LARGE SCALE GENOMIC DNA]</scope>
    <source>
        <strain evidence="3">98AG31 / pathotype 3-4-7</strain>
    </source>
</reference>
<evidence type="ECO:0008006" key="4">
    <source>
        <dbReference type="Google" id="ProtNLM"/>
    </source>
</evidence>
<feature type="region of interest" description="Disordered" evidence="1">
    <location>
        <begin position="69"/>
        <end position="88"/>
    </location>
</feature>
<dbReference type="VEuPathDB" id="FungiDB:MELLADRAFT_108249"/>
<accession>F4RSG7</accession>
<dbReference type="AlphaFoldDB" id="F4RSG7"/>
<protein>
    <recommendedName>
        <fullName evidence="4">Arrestin C-terminal-like domain-containing protein</fullName>
    </recommendedName>
</protein>
<sequence>MVEISLIPRRGKCATFFPHAGYLGISPVFVEGQIRAHEHPQEKEVVKALQISIRLRCYEEAGLLNHISPQRQETSSIHPTDRSRSKTTPVLWETSEVVWRASQADSMGCGSSDYIKVGDFEAKWKLVIPASPSIAGAMTFKDWRTWWQVEAVIQRPHPHPPITKSYPLNIRNFRCPQVPKTLICLDEVVKDLPMVYSISTPAHVSCGDTITIPIVVSPISKHHSFAIKAIKGTVTLERIITIRTESESPQRPRLRPSASMWDLPTRRSRSSLDAGPTPIQSSLRPSDRPSTGLISPSKSSHYKQSTTIDRIQTAVAHFPILQQHELQPVGLSTTVTMNIPRPKSNHHYSIGDSCNTKLATETDAYSPIQTIQLVVKTPQGGKYTTKITTRDVEFTGVPLIERLAAFDHIVRLRQKKACQTKTSRPENRCHEALMIANA</sequence>
<dbReference type="RefSeq" id="XP_007412133.1">
    <property type="nucleotide sequence ID" value="XM_007412071.1"/>
</dbReference>
<dbReference type="EMBL" id="GL883117">
    <property type="protein sequence ID" value="EGG04694.1"/>
    <property type="molecule type" value="Genomic_DNA"/>
</dbReference>